<evidence type="ECO:0000313" key="1">
    <source>
        <dbReference type="EMBL" id="KAK9325557.1"/>
    </source>
</evidence>
<proteinExistence type="predicted"/>
<accession>A0ACC3TY18</accession>
<dbReference type="Proteomes" id="UP001489719">
    <property type="component" value="Unassembled WGS sequence"/>
</dbReference>
<protein>
    <submittedName>
        <fullName evidence="1">Uncharacterized protein</fullName>
    </submittedName>
</protein>
<gene>
    <name evidence="1" type="ORF">V1517DRAFT_314469</name>
</gene>
<sequence>MFDLPPLTHCLIGALLLVIAYRLVRQRYPDIHPFALYHQSSISPIRNSEESAVHRSMLTPFTYPLISGLNIREGHTFRDGDLRDIWDFAKKGKLGVFDKKSGVIEYHDYDTELTPLVQTVASRFNQYVPGISKIGIYLPNSVENVVTSFAAAHYNMAAVLLPLTSDMDELSRYLEITQPELLIFEAGVLDFTQLSLPESVHDLVIVVPSIQDHLEWKDQLDEKVGSSIGVHTWADVVSTESPPKTVVEVPQDEYNGPAIIVPYTTPLGKVESAAFSHRNIVSAVAAQLRAVSHSESFKSTDTVVPVDSIQDMYTRTMFLAALTAGTRVVFSGTTSEGFDFDALRTIVPTIVIASPKSILHVLNYTPGLLINLRLKRASGILAAGNLPWPVLNLFPKLRLIYIHDDQPPRQATIGEDYDNVGSLMSAQLSLLRALLGARVIYTLTHPRIAGPICQTHIYDYRNLGPVRVFGPVVPALEAVVKDIEDLKGGNRQGVLYVRGLPTADKGWVTTNIVGEWGDDGCFRELS</sequence>
<organism evidence="1 2">
    <name type="scientific">Lipomyces orientalis</name>
    <dbReference type="NCBI Taxonomy" id="1233043"/>
    <lineage>
        <taxon>Eukaryota</taxon>
        <taxon>Fungi</taxon>
        <taxon>Dikarya</taxon>
        <taxon>Ascomycota</taxon>
        <taxon>Saccharomycotina</taxon>
        <taxon>Lipomycetes</taxon>
        <taxon>Lipomycetales</taxon>
        <taxon>Lipomycetaceae</taxon>
        <taxon>Lipomyces</taxon>
    </lineage>
</organism>
<name>A0ACC3TY18_9ASCO</name>
<evidence type="ECO:0000313" key="2">
    <source>
        <dbReference type="Proteomes" id="UP001489719"/>
    </source>
</evidence>
<dbReference type="EMBL" id="MU970040">
    <property type="protein sequence ID" value="KAK9325557.1"/>
    <property type="molecule type" value="Genomic_DNA"/>
</dbReference>
<keyword evidence="2" id="KW-1185">Reference proteome</keyword>
<reference evidence="2" key="1">
    <citation type="journal article" date="2024" name="Front. Bioeng. Biotechnol.">
        <title>Genome-scale model development and genomic sequencing of the oleaginous clade Lipomyces.</title>
        <authorList>
            <person name="Czajka J.J."/>
            <person name="Han Y."/>
            <person name="Kim J."/>
            <person name="Mondo S.J."/>
            <person name="Hofstad B.A."/>
            <person name="Robles A."/>
            <person name="Haridas S."/>
            <person name="Riley R."/>
            <person name="LaButti K."/>
            <person name="Pangilinan J."/>
            <person name="Andreopoulos W."/>
            <person name="Lipzen A."/>
            <person name="Yan J."/>
            <person name="Wang M."/>
            <person name="Ng V."/>
            <person name="Grigoriev I.V."/>
            <person name="Spatafora J.W."/>
            <person name="Magnuson J.K."/>
            <person name="Baker S.E."/>
            <person name="Pomraning K.R."/>
        </authorList>
    </citation>
    <scope>NUCLEOTIDE SEQUENCE [LARGE SCALE GENOMIC DNA]</scope>
    <source>
        <strain evidence="2">CBS 10300</strain>
    </source>
</reference>
<comment type="caution">
    <text evidence="1">The sequence shown here is derived from an EMBL/GenBank/DDBJ whole genome shotgun (WGS) entry which is preliminary data.</text>
</comment>